<evidence type="ECO:0000256" key="5">
    <source>
        <dbReference type="ARBA" id="ARBA00022723"/>
    </source>
</evidence>
<comment type="similarity">
    <text evidence="4 19">In the C-terminal section; belongs to the NnrD/CARKD family.</text>
</comment>
<dbReference type="InterPro" id="IPR004443">
    <property type="entry name" value="YjeF_N_dom"/>
</dbReference>
<comment type="function">
    <text evidence="14 19">Bifunctional enzyme that catalyzes the epimerization of the S- and R-forms of NAD(P)HX and the dehydration of the S-form of NAD(P)HX at the expense of ADP, which is converted to AMP. This allows the repair of both epimers of NAD(P)HX, a damaged form of NAD(P)H that is a result of enzymatic or heat-dependent hydration.</text>
</comment>
<comment type="cofactor">
    <cofactor evidence="17">
        <name>Mg(2+)</name>
        <dbReference type="ChEBI" id="CHEBI:18420"/>
    </cofactor>
</comment>
<comment type="similarity">
    <text evidence="3 19">In the N-terminal section; belongs to the NnrE/AIBP family.</text>
</comment>
<evidence type="ECO:0000256" key="14">
    <source>
        <dbReference type="ARBA" id="ARBA00025153"/>
    </source>
</evidence>
<proteinExistence type="inferred from homology"/>
<comment type="cofactor">
    <cofactor evidence="18 19">
        <name>K(+)</name>
        <dbReference type="ChEBI" id="CHEBI:29103"/>
    </cofactor>
    <text evidence="18 19">Binds 1 potassium ion per subunit.</text>
</comment>
<dbReference type="InterPro" id="IPR000631">
    <property type="entry name" value="CARKD"/>
</dbReference>
<dbReference type="PROSITE" id="PS51385">
    <property type="entry name" value="YJEF_N"/>
    <property type="match status" value="1"/>
</dbReference>
<evidence type="ECO:0000313" key="22">
    <source>
        <dbReference type="EMBL" id="ADG91982.1"/>
    </source>
</evidence>
<dbReference type="InterPro" id="IPR030677">
    <property type="entry name" value="Nnr"/>
</dbReference>
<organism evidence="22 23">
    <name type="scientific">Arcobacter nitrofigilis (strain ATCC 33309 / DSM 7299 / CCUG 15893 / LMG 7604 / NCTC 12251 / CI)</name>
    <name type="common">Campylobacter nitrofigilis</name>
    <dbReference type="NCBI Taxonomy" id="572480"/>
    <lineage>
        <taxon>Bacteria</taxon>
        <taxon>Pseudomonadati</taxon>
        <taxon>Campylobacterota</taxon>
        <taxon>Epsilonproteobacteria</taxon>
        <taxon>Campylobacterales</taxon>
        <taxon>Arcobacteraceae</taxon>
        <taxon>Arcobacter</taxon>
    </lineage>
</organism>
<evidence type="ECO:0000256" key="15">
    <source>
        <dbReference type="ARBA" id="ARBA00048238"/>
    </source>
</evidence>
<evidence type="ECO:0000259" key="21">
    <source>
        <dbReference type="PROSITE" id="PS51385"/>
    </source>
</evidence>
<comment type="similarity">
    <text evidence="18">Belongs to the NnrE/AIBP family.</text>
</comment>
<dbReference type="SUPFAM" id="SSF53613">
    <property type="entry name" value="Ribokinase-like"/>
    <property type="match status" value="1"/>
</dbReference>
<dbReference type="AlphaFoldDB" id="D5V520"/>
<accession>D5V520</accession>
<comment type="catalytic activity">
    <reaction evidence="16 17 19">
        <text>(6S)-NADPHX + ADP = AMP + phosphate + NADPH + H(+)</text>
        <dbReference type="Rhea" id="RHEA:32235"/>
        <dbReference type="ChEBI" id="CHEBI:15378"/>
        <dbReference type="ChEBI" id="CHEBI:43474"/>
        <dbReference type="ChEBI" id="CHEBI:57783"/>
        <dbReference type="ChEBI" id="CHEBI:64076"/>
        <dbReference type="ChEBI" id="CHEBI:456215"/>
        <dbReference type="ChEBI" id="CHEBI:456216"/>
        <dbReference type="EC" id="4.2.1.136"/>
    </reaction>
</comment>
<name>D5V520_ARCNC</name>
<reference evidence="22 23" key="1">
    <citation type="journal article" date="2010" name="Stand. Genomic Sci.">
        <title>Complete genome sequence of Arcobacter nitrofigilis type strain (CI).</title>
        <authorList>
            <person name="Pati A."/>
            <person name="Gronow S."/>
            <person name="Lapidus A."/>
            <person name="Copeland A."/>
            <person name="Glavina Del Rio T."/>
            <person name="Nolan M."/>
            <person name="Lucas S."/>
            <person name="Tice H."/>
            <person name="Cheng J.F."/>
            <person name="Han C."/>
            <person name="Chertkov O."/>
            <person name="Bruce D."/>
            <person name="Tapia R."/>
            <person name="Goodwin L."/>
            <person name="Pitluck S."/>
            <person name="Liolios K."/>
            <person name="Ivanova N."/>
            <person name="Mavromatis K."/>
            <person name="Chen A."/>
            <person name="Palaniappan K."/>
            <person name="Land M."/>
            <person name="Hauser L."/>
            <person name="Chang Y.J."/>
            <person name="Jeffries C.D."/>
            <person name="Detter J.C."/>
            <person name="Rohde M."/>
            <person name="Goker M."/>
            <person name="Bristow J."/>
            <person name="Eisen J.A."/>
            <person name="Markowitz V."/>
            <person name="Hugenholtz P."/>
            <person name="Klenk H.P."/>
            <person name="Kyrpides N.C."/>
        </authorList>
    </citation>
    <scope>NUCLEOTIDE SEQUENCE [LARGE SCALE GENOMIC DNA]</scope>
    <source>
        <strain evidence="23">ATCC 33309 / DSM 7299 / CCUG 15893 / LMG 7604 / NCTC 12251 / CI</strain>
    </source>
</reference>
<dbReference type="Gene3D" id="3.40.50.10260">
    <property type="entry name" value="YjeF N-terminal domain"/>
    <property type="match status" value="1"/>
</dbReference>
<dbReference type="InterPro" id="IPR036652">
    <property type="entry name" value="YjeF_N_dom_sf"/>
</dbReference>
<evidence type="ECO:0000256" key="17">
    <source>
        <dbReference type="HAMAP-Rule" id="MF_01965"/>
    </source>
</evidence>
<dbReference type="GO" id="GO:0052855">
    <property type="term" value="F:ADP-dependent NAD(P)H-hydrate dehydratase activity"/>
    <property type="evidence" value="ECO:0007669"/>
    <property type="project" value="UniProtKB-UniRule"/>
</dbReference>
<protein>
    <recommendedName>
        <fullName evidence="19">Bifunctional NAD(P)H-hydrate repair enzyme</fullName>
    </recommendedName>
    <alternativeName>
        <fullName evidence="19">Nicotinamide nucleotide repair protein</fullName>
    </alternativeName>
    <domain>
        <recommendedName>
            <fullName evidence="19">ADP-dependent (S)-NAD(P)H-hydrate dehydratase</fullName>
            <ecNumber evidence="19">4.2.1.136</ecNumber>
        </recommendedName>
        <alternativeName>
            <fullName evidence="19">ADP-dependent NAD(P)HX dehydratase</fullName>
        </alternativeName>
    </domain>
    <domain>
        <recommendedName>
            <fullName evidence="19">NAD(P)H-hydrate epimerase</fullName>
            <ecNumber evidence="19">5.1.99.6</ecNumber>
        </recommendedName>
    </domain>
</protein>
<feature type="binding site" evidence="17">
    <location>
        <position position="243"/>
    </location>
    <ligand>
        <name>(6S)-NADPHX</name>
        <dbReference type="ChEBI" id="CHEBI:64076"/>
    </ligand>
</feature>
<keyword evidence="10 17" id="KW-0520">NAD</keyword>
<keyword evidence="6 17" id="KW-0547">Nucleotide-binding</keyword>
<dbReference type="NCBIfam" id="TIGR00196">
    <property type="entry name" value="yjeF_cterm"/>
    <property type="match status" value="1"/>
</dbReference>
<evidence type="ECO:0000256" key="12">
    <source>
        <dbReference type="ARBA" id="ARBA00023239"/>
    </source>
</evidence>
<feature type="binding site" evidence="17">
    <location>
        <position position="408"/>
    </location>
    <ligand>
        <name>(6S)-NADPHX</name>
        <dbReference type="ChEBI" id="CHEBI:64076"/>
    </ligand>
</feature>
<dbReference type="PROSITE" id="PS51383">
    <property type="entry name" value="YJEF_C_3"/>
    <property type="match status" value="1"/>
</dbReference>
<keyword evidence="9 18" id="KW-0630">Potassium</keyword>
<comment type="similarity">
    <text evidence="17">Belongs to the NnrD/CARKD family.</text>
</comment>
<keyword evidence="7 17" id="KW-0067">ATP-binding</keyword>
<feature type="domain" description="YjeF N-terminal" evidence="21">
    <location>
        <begin position="8"/>
        <end position="202"/>
    </location>
</feature>
<evidence type="ECO:0000256" key="9">
    <source>
        <dbReference type="ARBA" id="ARBA00022958"/>
    </source>
</evidence>
<feature type="binding site" evidence="18">
    <location>
        <begin position="117"/>
        <end position="123"/>
    </location>
    <ligand>
        <name>(6S)-NADPHX</name>
        <dbReference type="ChEBI" id="CHEBI:64076"/>
    </ligand>
</feature>
<dbReference type="SUPFAM" id="SSF64153">
    <property type="entry name" value="YjeF N-terminal domain-like"/>
    <property type="match status" value="1"/>
</dbReference>
<keyword evidence="22" id="KW-0808">Transferase</keyword>
<dbReference type="EMBL" id="CP001999">
    <property type="protein sequence ID" value="ADG91982.1"/>
    <property type="molecule type" value="Genomic_DNA"/>
</dbReference>
<keyword evidence="5 18" id="KW-0479">Metal-binding</keyword>
<evidence type="ECO:0000256" key="13">
    <source>
        <dbReference type="ARBA" id="ARBA00023268"/>
    </source>
</evidence>
<dbReference type="GO" id="GO:0046872">
    <property type="term" value="F:metal ion binding"/>
    <property type="evidence" value="ECO:0007669"/>
    <property type="project" value="UniProtKB-UniRule"/>
</dbReference>
<dbReference type="InterPro" id="IPR017953">
    <property type="entry name" value="Carbohydrate_kinase_pred_CS"/>
</dbReference>
<dbReference type="STRING" id="572480.Arnit_0316"/>
<dbReference type="GO" id="GO:0016301">
    <property type="term" value="F:kinase activity"/>
    <property type="evidence" value="ECO:0007669"/>
    <property type="project" value="UniProtKB-KW"/>
</dbReference>
<evidence type="ECO:0000259" key="20">
    <source>
        <dbReference type="PROSITE" id="PS51383"/>
    </source>
</evidence>
<dbReference type="GO" id="GO:0110051">
    <property type="term" value="P:metabolite repair"/>
    <property type="evidence" value="ECO:0007669"/>
    <property type="project" value="TreeGrafter"/>
</dbReference>
<comment type="catalytic activity">
    <reaction evidence="2 18 19">
        <text>(6R)-NADPHX = (6S)-NADPHX</text>
        <dbReference type="Rhea" id="RHEA:32227"/>
        <dbReference type="ChEBI" id="CHEBI:64076"/>
        <dbReference type="ChEBI" id="CHEBI:64077"/>
        <dbReference type="EC" id="5.1.99.6"/>
    </reaction>
</comment>
<dbReference type="Proteomes" id="UP000000939">
    <property type="component" value="Chromosome"/>
</dbReference>
<dbReference type="PANTHER" id="PTHR12592">
    <property type="entry name" value="ATP-DEPENDENT (S)-NAD(P)H-HYDRATE DEHYDRATASE FAMILY MEMBER"/>
    <property type="match status" value="1"/>
</dbReference>
<dbReference type="eggNOG" id="COG0062">
    <property type="taxonomic scope" value="Bacteria"/>
</dbReference>
<dbReference type="PIRSF" id="PIRSF017184">
    <property type="entry name" value="Nnr"/>
    <property type="match status" value="1"/>
</dbReference>
<evidence type="ECO:0000256" key="2">
    <source>
        <dbReference type="ARBA" id="ARBA00000909"/>
    </source>
</evidence>
<feature type="binding site" evidence="17">
    <location>
        <begin position="379"/>
        <end position="383"/>
    </location>
    <ligand>
        <name>AMP</name>
        <dbReference type="ChEBI" id="CHEBI:456215"/>
    </ligand>
</feature>
<feature type="binding site" evidence="17">
    <location>
        <position position="407"/>
    </location>
    <ligand>
        <name>AMP</name>
        <dbReference type="ChEBI" id="CHEBI:456215"/>
    </ligand>
</feature>
<evidence type="ECO:0000256" key="11">
    <source>
        <dbReference type="ARBA" id="ARBA00023235"/>
    </source>
</evidence>
<keyword evidence="22" id="KW-0418">Kinase</keyword>
<dbReference type="HOGENOM" id="CLU_024853_4_2_7"/>
<comment type="caution">
    <text evidence="18">Lacks conserved residue(s) required for the propagation of feature annotation.</text>
</comment>
<evidence type="ECO:0000256" key="10">
    <source>
        <dbReference type="ARBA" id="ARBA00023027"/>
    </source>
</evidence>
<dbReference type="PANTHER" id="PTHR12592:SF0">
    <property type="entry name" value="ATP-DEPENDENT (S)-NAD(P)H-HYDRATE DEHYDRATASE"/>
    <property type="match status" value="1"/>
</dbReference>
<evidence type="ECO:0000256" key="18">
    <source>
        <dbReference type="HAMAP-Rule" id="MF_01966"/>
    </source>
</evidence>
<feature type="binding site" evidence="18">
    <location>
        <position position="149"/>
    </location>
    <ligand>
        <name>K(+)</name>
        <dbReference type="ChEBI" id="CHEBI:29103"/>
    </ligand>
</feature>
<evidence type="ECO:0000256" key="19">
    <source>
        <dbReference type="PIRNR" id="PIRNR017184"/>
    </source>
</evidence>
<comment type="function">
    <text evidence="17">Catalyzes the dehydration of the S-form of NAD(P)HX at the expense of ADP, which is converted to AMP. Together with NAD(P)HX epimerase, which catalyzes the epimerization of the S- and R-forms, the enzyme allows the repair of both epimers of NAD(P)HX, a damaged form of NAD(P)H that is a result of enzymatic or heat-dependent hydration.</text>
</comment>
<dbReference type="NCBIfam" id="TIGR00197">
    <property type="entry name" value="yjeF_nterm"/>
    <property type="match status" value="1"/>
</dbReference>
<feature type="binding site" evidence="18">
    <location>
        <position position="57"/>
    </location>
    <ligand>
        <name>K(+)</name>
        <dbReference type="ChEBI" id="CHEBI:29103"/>
    </ligand>
</feature>
<evidence type="ECO:0000256" key="16">
    <source>
        <dbReference type="ARBA" id="ARBA00049209"/>
    </source>
</evidence>
<evidence type="ECO:0000313" key="23">
    <source>
        <dbReference type="Proteomes" id="UP000000939"/>
    </source>
</evidence>
<dbReference type="HAMAP" id="MF_01966">
    <property type="entry name" value="NADHX_epimerase"/>
    <property type="match status" value="1"/>
</dbReference>
<evidence type="ECO:0000256" key="6">
    <source>
        <dbReference type="ARBA" id="ARBA00022741"/>
    </source>
</evidence>
<dbReference type="EC" id="4.2.1.136" evidence="19"/>
<dbReference type="Pfam" id="PF01256">
    <property type="entry name" value="Carb_kinase"/>
    <property type="match status" value="1"/>
</dbReference>
<keyword evidence="13" id="KW-0511">Multifunctional enzyme</keyword>
<comment type="catalytic activity">
    <reaction evidence="15 17 19">
        <text>(6S)-NADHX + ADP = AMP + phosphate + NADH + H(+)</text>
        <dbReference type="Rhea" id="RHEA:32223"/>
        <dbReference type="ChEBI" id="CHEBI:15378"/>
        <dbReference type="ChEBI" id="CHEBI:43474"/>
        <dbReference type="ChEBI" id="CHEBI:57945"/>
        <dbReference type="ChEBI" id="CHEBI:64074"/>
        <dbReference type="ChEBI" id="CHEBI:456215"/>
        <dbReference type="ChEBI" id="CHEBI:456216"/>
        <dbReference type="EC" id="4.2.1.136"/>
    </reaction>
</comment>
<evidence type="ECO:0000256" key="3">
    <source>
        <dbReference type="ARBA" id="ARBA00006001"/>
    </source>
</evidence>
<evidence type="ECO:0000256" key="1">
    <source>
        <dbReference type="ARBA" id="ARBA00000013"/>
    </source>
</evidence>
<dbReference type="OrthoDB" id="9806925at2"/>
<feature type="binding site" evidence="18">
    <location>
        <position position="113"/>
    </location>
    <ligand>
        <name>K(+)</name>
        <dbReference type="ChEBI" id="CHEBI:29103"/>
    </ligand>
</feature>
<dbReference type="HAMAP" id="MF_01965">
    <property type="entry name" value="NADHX_dehydratase"/>
    <property type="match status" value="1"/>
</dbReference>
<dbReference type="GO" id="GO:0052856">
    <property type="term" value="F:NAD(P)HX epimerase activity"/>
    <property type="evidence" value="ECO:0007669"/>
    <property type="project" value="UniProtKB-UniRule"/>
</dbReference>
<dbReference type="Pfam" id="PF03853">
    <property type="entry name" value="YjeF_N"/>
    <property type="match status" value="1"/>
</dbReference>
<keyword evidence="11 18" id="KW-0413">Isomerase</keyword>
<dbReference type="eggNOG" id="COG0063">
    <property type="taxonomic scope" value="Bacteria"/>
</dbReference>
<dbReference type="KEGG" id="ant:Arnit_0316"/>
<sequence>MKKVFDEVGTLDKRCYEEFSLTEDILMEHAACSMAKFCEEKFEDESTILIVCGPGNNGADGIALARLLYKKFDVKLYLPFGAKSQMAQLQEKRAKLLGLEELDFVCSCDVVIDCLFGSGLNKDLDENSIELLKRVNYLDAYKIACDIPSGINSLGQINSVAFKAHTTITMGAYKKSLFSDISKNYVGEIIVGNLGIQREVYEGSSNTFLLEKSDMKLPFRKDKNSHKGTFGHVGIIMGEKCGAGRIACDAAFKFGAGLVTAVCHKELNLPYHIMQSHFIPENCTAVAIGMGLGKYEHAEIKDILALKIPKVIDADLFYEELLVENLNKELVLTPHPKEFCSLLKLCNIANIKVEILQKDRFKYVELFTKKYPNVTLLLKGANTIIAKAQKRYINNHGTPNLSKGGSGDVLSGLISSLLAQGYNSLDATITASLAHSFAASNFAKNSYALTPQDIIDEVTKL</sequence>
<dbReference type="InterPro" id="IPR029056">
    <property type="entry name" value="Ribokinase-like"/>
</dbReference>
<evidence type="ECO:0000256" key="8">
    <source>
        <dbReference type="ARBA" id="ARBA00022857"/>
    </source>
</evidence>
<keyword evidence="12 17" id="KW-0456">Lyase</keyword>
<evidence type="ECO:0000256" key="7">
    <source>
        <dbReference type="ARBA" id="ARBA00022840"/>
    </source>
</evidence>
<comment type="function">
    <text evidence="18">Catalyzes the epimerization of the S- and R-forms of NAD(P)HX, a damaged form of NAD(P)H that is a result of enzymatic or heat-dependent hydration. This is a prerequisite for the S-specific NAD(P)H-hydrate dehydratase to allow the repair of both epimers of NAD(P)HX.</text>
</comment>
<feature type="binding site" evidence="17">
    <location>
        <position position="335"/>
    </location>
    <ligand>
        <name>(6S)-NADPHX</name>
        <dbReference type="ChEBI" id="CHEBI:64076"/>
    </ligand>
</feature>
<keyword evidence="23" id="KW-1185">Reference proteome</keyword>
<evidence type="ECO:0000256" key="4">
    <source>
        <dbReference type="ARBA" id="ARBA00009524"/>
    </source>
</evidence>
<dbReference type="PROSITE" id="PS01050">
    <property type="entry name" value="YJEF_C_2"/>
    <property type="match status" value="1"/>
</dbReference>
<dbReference type="Gene3D" id="3.40.1190.20">
    <property type="match status" value="1"/>
</dbReference>
<comment type="subunit">
    <text evidence="17">Homotetramer.</text>
</comment>
<feature type="domain" description="YjeF C-terminal" evidence="20">
    <location>
        <begin position="210"/>
        <end position="461"/>
    </location>
</feature>
<dbReference type="EC" id="5.1.99.6" evidence="19"/>
<dbReference type="GO" id="GO:0046496">
    <property type="term" value="P:nicotinamide nucleotide metabolic process"/>
    <property type="evidence" value="ECO:0007669"/>
    <property type="project" value="UniProtKB-UniRule"/>
</dbReference>
<feature type="binding site" evidence="18">
    <location>
        <begin position="56"/>
        <end position="60"/>
    </location>
    <ligand>
        <name>(6S)-NADPHX</name>
        <dbReference type="ChEBI" id="CHEBI:64076"/>
    </ligand>
</feature>
<feature type="binding site" evidence="18">
    <location>
        <position position="146"/>
    </location>
    <ligand>
        <name>(6S)-NADPHX</name>
        <dbReference type="ChEBI" id="CHEBI:64076"/>
    </ligand>
</feature>
<comment type="catalytic activity">
    <reaction evidence="1 18 19">
        <text>(6R)-NADHX = (6S)-NADHX</text>
        <dbReference type="Rhea" id="RHEA:32215"/>
        <dbReference type="ChEBI" id="CHEBI:64074"/>
        <dbReference type="ChEBI" id="CHEBI:64075"/>
        <dbReference type="EC" id="5.1.99.6"/>
    </reaction>
</comment>
<feature type="binding site" evidence="17">
    <location>
        <position position="291"/>
    </location>
    <ligand>
        <name>(6S)-NADPHX</name>
        <dbReference type="ChEBI" id="CHEBI:64076"/>
    </ligand>
</feature>
<dbReference type="GO" id="GO:0005524">
    <property type="term" value="F:ATP binding"/>
    <property type="evidence" value="ECO:0007669"/>
    <property type="project" value="UniProtKB-UniRule"/>
</dbReference>
<gene>
    <name evidence="18" type="primary">nnrE</name>
    <name evidence="17" type="synonym">nnrD</name>
    <name evidence="22" type="ordered locus">Arnit_0316</name>
</gene>
<dbReference type="CDD" id="cd01171">
    <property type="entry name" value="YXKO-related"/>
    <property type="match status" value="1"/>
</dbReference>
<keyword evidence="8 17" id="KW-0521">NADP</keyword>
<dbReference type="RefSeq" id="WP_013134127.1">
    <property type="nucleotide sequence ID" value="NC_014166.1"/>
</dbReference>